<protein>
    <submittedName>
        <fullName evidence="1">Uncharacterized protein</fullName>
    </submittedName>
</protein>
<dbReference type="Gene3D" id="3.30.420.10">
    <property type="entry name" value="Ribonuclease H-like superfamily/Ribonuclease H"/>
    <property type="match status" value="1"/>
</dbReference>
<dbReference type="EMBL" id="MCSW01000182">
    <property type="protein sequence ID" value="PMF20060.1"/>
    <property type="molecule type" value="Genomic_DNA"/>
</dbReference>
<dbReference type="GO" id="GO:0003676">
    <property type="term" value="F:nucleic acid binding"/>
    <property type="evidence" value="ECO:0007669"/>
    <property type="project" value="InterPro"/>
</dbReference>
<proteinExistence type="predicted"/>
<evidence type="ECO:0000313" key="2">
    <source>
        <dbReference type="Proteomes" id="UP000235405"/>
    </source>
</evidence>
<dbReference type="InterPro" id="IPR036397">
    <property type="entry name" value="RNaseH_sf"/>
</dbReference>
<sequence length="225" mass="25138">MAVSHRNYYLAITNGSIVPVKTIDEAKLLAHGKPGGLTKGFDSYDDAVAAIPAIRAEIKRRLSKKKVKRNRRDKYQQKENFSHLKSFLPEYQTAKNKRVLTCYFGGKNADSTIKGSDGKSKVVTLTTGATAKLKYLELAQAAIQYAENAINDGVNSVEVWGIDGSVLVTLNEWAPRYRERGWVNSYHKPIAHREVIEPMLALYEKLGDKVKLKTGEQPIDNDAPF</sequence>
<accession>A0A2N7CCL4</accession>
<organism evidence="1 2">
    <name type="scientific">Vibrio splendidus</name>
    <dbReference type="NCBI Taxonomy" id="29497"/>
    <lineage>
        <taxon>Bacteria</taxon>
        <taxon>Pseudomonadati</taxon>
        <taxon>Pseudomonadota</taxon>
        <taxon>Gammaproteobacteria</taxon>
        <taxon>Vibrionales</taxon>
        <taxon>Vibrionaceae</taxon>
        <taxon>Vibrio</taxon>
    </lineage>
</organism>
<dbReference type="AlphaFoldDB" id="A0A2N7CCL4"/>
<dbReference type="Proteomes" id="UP000235405">
    <property type="component" value="Unassembled WGS sequence"/>
</dbReference>
<gene>
    <name evidence="1" type="ORF">BCV19_12260</name>
</gene>
<evidence type="ECO:0000313" key="1">
    <source>
        <dbReference type="EMBL" id="PMF20060.1"/>
    </source>
</evidence>
<reference evidence="2" key="1">
    <citation type="submission" date="2016-07" db="EMBL/GenBank/DDBJ databases">
        <title>Nontailed viruses are major unrecognized killers of bacteria in the ocean.</title>
        <authorList>
            <person name="Kauffman K."/>
            <person name="Hussain F."/>
            <person name="Yang J."/>
            <person name="Arevalo P."/>
            <person name="Brown J."/>
            <person name="Cutler M."/>
            <person name="Kelly L."/>
            <person name="Polz M.F."/>
        </authorList>
    </citation>
    <scope>NUCLEOTIDE SEQUENCE [LARGE SCALE GENOMIC DNA]</scope>
    <source>
        <strain evidence="2">10N.286.54.F3</strain>
    </source>
</reference>
<name>A0A2N7CCL4_VIBSP</name>
<comment type="caution">
    <text evidence="1">The sequence shown here is derived from an EMBL/GenBank/DDBJ whole genome shotgun (WGS) entry which is preliminary data.</text>
</comment>
<dbReference type="RefSeq" id="WP_102482771.1">
    <property type="nucleotide sequence ID" value="NZ_MCSW01000182.1"/>
</dbReference>